<dbReference type="EMBL" id="JACHJD010000003">
    <property type="protein sequence ID" value="MBB5102985.1"/>
    <property type="molecule type" value="Genomic_DNA"/>
</dbReference>
<dbReference type="OrthoDB" id="4238529at2"/>
<protein>
    <submittedName>
        <fullName evidence="4">Uncharacterized protein</fullName>
    </submittedName>
</protein>
<feature type="region of interest" description="Disordered" evidence="1">
    <location>
        <begin position="32"/>
        <end position="105"/>
    </location>
</feature>
<sequence>MTPKRQPTSASGFLLLVALLFGIVTMHTLGHPQEHGGGSAPAGHARVASAPSDHTRVTDAAARHGSDHTRVTDAAARHGEGHAGAGPAADARTVSPPESPSHDTGMDPMSVCLAVLGGALVLALFGAVAARPPLAAPVRLPAGLRAAPWPNPPPPRALLARLSVLRI</sequence>
<organism evidence="4 5">
    <name type="scientific">Streptomyces spectabilis</name>
    <dbReference type="NCBI Taxonomy" id="68270"/>
    <lineage>
        <taxon>Bacteria</taxon>
        <taxon>Bacillati</taxon>
        <taxon>Actinomycetota</taxon>
        <taxon>Actinomycetes</taxon>
        <taxon>Kitasatosporales</taxon>
        <taxon>Streptomycetaceae</taxon>
        <taxon>Streptomyces</taxon>
    </lineage>
</organism>
<feature type="transmembrane region" description="Helical" evidence="2">
    <location>
        <begin position="108"/>
        <end position="130"/>
    </location>
</feature>
<evidence type="ECO:0000256" key="1">
    <source>
        <dbReference type="SAM" id="MobiDB-lite"/>
    </source>
</evidence>
<evidence type="ECO:0000313" key="4">
    <source>
        <dbReference type="EMBL" id="QEV59560.1"/>
    </source>
</evidence>
<dbReference type="AlphaFoldDB" id="A0A5P2X995"/>
<gene>
    <name evidence="4" type="ORF">CP982_13140</name>
    <name evidence="3" type="ORF">FHS40_002038</name>
</gene>
<evidence type="ECO:0000313" key="6">
    <source>
        <dbReference type="Proteomes" id="UP000549009"/>
    </source>
</evidence>
<accession>A0A5P2X995</accession>
<keyword evidence="6" id="KW-1185">Reference proteome</keyword>
<keyword evidence="2" id="KW-0812">Transmembrane</keyword>
<dbReference type="RefSeq" id="WP_150510683.1">
    <property type="nucleotide sequence ID" value="NZ_BMSQ01000004.1"/>
</dbReference>
<proteinExistence type="predicted"/>
<name>A0A5P2X995_STRST</name>
<dbReference type="KEGG" id="sspb:CP982_13140"/>
<dbReference type="Proteomes" id="UP000326505">
    <property type="component" value="Chromosome"/>
</dbReference>
<dbReference type="Proteomes" id="UP000549009">
    <property type="component" value="Unassembled WGS sequence"/>
</dbReference>
<reference evidence="4 5" key="1">
    <citation type="submission" date="2017-09" db="EMBL/GenBank/DDBJ databases">
        <authorList>
            <person name="Lee N."/>
            <person name="Cho B.-K."/>
        </authorList>
    </citation>
    <scope>NUCLEOTIDE SEQUENCE [LARGE SCALE GENOMIC DNA]</scope>
    <source>
        <strain evidence="4 5">ATCC 27465</strain>
    </source>
</reference>
<evidence type="ECO:0000256" key="2">
    <source>
        <dbReference type="SAM" id="Phobius"/>
    </source>
</evidence>
<evidence type="ECO:0000313" key="3">
    <source>
        <dbReference type="EMBL" id="MBB5102985.1"/>
    </source>
</evidence>
<reference evidence="3 6" key="2">
    <citation type="submission" date="2020-08" db="EMBL/GenBank/DDBJ databases">
        <title>Genomic Encyclopedia of Type Strains, Phase III (KMG-III): the genomes of soil and plant-associated and newly described type strains.</title>
        <authorList>
            <person name="Whitman W."/>
        </authorList>
    </citation>
    <scope>NUCLEOTIDE SEQUENCE [LARGE SCALE GENOMIC DNA]</scope>
    <source>
        <strain evidence="3 6">CECT 3146</strain>
    </source>
</reference>
<evidence type="ECO:0000313" key="5">
    <source>
        <dbReference type="Proteomes" id="UP000326505"/>
    </source>
</evidence>
<feature type="compositionally biased region" description="Basic and acidic residues" evidence="1">
    <location>
        <begin position="53"/>
        <end position="81"/>
    </location>
</feature>
<keyword evidence="2" id="KW-0472">Membrane</keyword>
<dbReference type="EMBL" id="CP023690">
    <property type="protein sequence ID" value="QEV59560.1"/>
    <property type="molecule type" value="Genomic_DNA"/>
</dbReference>
<keyword evidence="2" id="KW-1133">Transmembrane helix</keyword>